<evidence type="ECO:0000256" key="2">
    <source>
        <dbReference type="ARBA" id="ARBA00022692"/>
    </source>
</evidence>
<keyword evidence="4 6" id="KW-0472">Membrane</keyword>
<dbReference type="EMBL" id="NKHZ01000025">
    <property type="protein sequence ID" value="PNS20096.1"/>
    <property type="molecule type" value="Genomic_DNA"/>
</dbReference>
<dbReference type="STRING" id="2082308.A0A2K1QYF8"/>
<organism evidence="8 9">
    <name type="scientific">Sphaceloma murrayae</name>
    <dbReference type="NCBI Taxonomy" id="2082308"/>
    <lineage>
        <taxon>Eukaryota</taxon>
        <taxon>Fungi</taxon>
        <taxon>Dikarya</taxon>
        <taxon>Ascomycota</taxon>
        <taxon>Pezizomycotina</taxon>
        <taxon>Dothideomycetes</taxon>
        <taxon>Dothideomycetidae</taxon>
        <taxon>Myriangiales</taxon>
        <taxon>Elsinoaceae</taxon>
        <taxon>Sphaceloma</taxon>
    </lineage>
</organism>
<accession>A0A2K1QYF8</accession>
<feature type="transmembrane region" description="Helical" evidence="6">
    <location>
        <begin position="443"/>
        <end position="464"/>
    </location>
</feature>
<evidence type="ECO:0000259" key="7">
    <source>
        <dbReference type="PROSITE" id="PS50850"/>
    </source>
</evidence>
<feature type="transmembrane region" description="Helical" evidence="6">
    <location>
        <begin position="401"/>
        <end position="422"/>
    </location>
</feature>
<gene>
    <name evidence="8" type="ORF">CAC42_5546</name>
</gene>
<evidence type="ECO:0000313" key="9">
    <source>
        <dbReference type="Proteomes" id="UP000243797"/>
    </source>
</evidence>
<reference evidence="8 9" key="1">
    <citation type="submission" date="2017-06" db="EMBL/GenBank/DDBJ databases">
        <title>Draft genome sequence of a variant of Elsinoe murrayae.</title>
        <authorList>
            <person name="Cheng Q."/>
        </authorList>
    </citation>
    <scope>NUCLEOTIDE SEQUENCE [LARGE SCALE GENOMIC DNA]</scope>
    <source>
        <strain evidence="8 9">CQ-2017a</strain>
    </source>
</reference>
<comment type="subcellular location">
    <subcellularLocation>
        <location evidence="1">Membrane</location>
        <topology evidence="1">Multi-pass membrane protein</topology>
    </subcellularLocation>
</comment>
<feature type="transmembrane region" description="Helical" evidence="6">
    <location>
        <begin position="226"/>
        <end position="247"/>
    </location>
</feature>
<evidence type="ECO:0000256" key="1">
    <source>
        <dbReference type="ARBA" id="ARBA00004141"/>
    </source>
</evidence>
<feature type="transmembrane region" description="Helical" evidence="6">
    <location>
        <begin position="127"/>
        <end position="144"/>
    </location>
</feature>
<name>A0A2K1QYF8_9PEZI</name>
<feature type="transmembrane region" description="Helical" evidence="6">
    <location>
        <begin position="195"/>
        <end position="214"/>
    </location>
</feature>
<feature type="transmembrane region" description="Helical" evidence="6">
    <location>
        <begin position="470"/>
        <end position="495"/>
    </location>
</feature>
<dbReference type="InterPro" id="IPR036259">
    <property type="entry name" value="MFS_trans_sf"/>
</dbReference>
<proteinExistence type="predicted"/>
<feature type="transmembrane region" description="Helical" evidence="6">
    <location>
        <begin position="537"/>
        <end position="558"/>
    </location>
</feature>
<dbReference type="Pfam" id="PF07690">
    <property type="entry name" value="MFS_1"/>
    <property type="match status" value="1"/>
</dbReference>
<dbReference type="AlphaFoldDB" id="A0A2K1QYF8"/>
<keyword evidence="3 6" id="KW-1133">Transmembrane helix</keyword>
<dbReference type="GO" id="GO:0005886">
    <property type="term" value="C:plasma membrane"/>
    <property type="evidence" value="ECO:0007669"/>
    <property type="project" value="TreeGrafter"/>
</dbReference>
<feature type="region of interest" description="Disordered" evidence="5">
    <location>
        <begin position="29"/>
        <end position="48"/>
    </location>
</feature>
<feature type="transmembrane region" description="Helical" evidence="6">
    <location>
        <begin position="164"/>
        <end position="183"/>
    </location>
</feature>
<dbReference type="CDD" id="cd17323">
    <property type="entry name" value="MFS_Tpo1_MDR_like"/>
    <property type="match status" value="1"/>
</dbReference>
<evidence type="ECO:0000256" key="3">
    <source>
        <dbReference type="ARBA" id="ARBA00022989"/>
    </source>
</evidence>
<evidence type="ECO:0000313" key="8">
    <source>
        <dbReference type="EMBL" id="PNS20096.1"/>
    </source>
</evidence>
<feature type="transmembrane region" description="Helical" evidence="6">
    <location>
        <begin position="290"/>
        <end position="315"/>
    </location>
</feature>
<protein>
    <recommendedName>
        <fullName evidence="7">Major facilitator superfamily (MFS) profile domain-containing protein</fullName>
    </recommendedName>
</protein>
<feature type="transmembrane region" description="Helical" evidence="6">
    <location>
        <begin position="351"/>
        <end position="381"/>
    </location>
</feature>
<dbReference type="Proteomes" id="UP000243797">
    <property type="component" value="Unassembled WGS sequence"/>
</dbReference>
<comment type="caution">
    <text evidence="8">The sequence shown here is derived from an EMBL/GenBank/DDBJ whole genome shotgun (WGS) entry which is preliminary data.</text>
</comment>
<evidence type="ECO:0000256" key="6">
    <source>
        <dbReference type="SAM" id="Phobius"/>
    </source>
</evidence>
<keyword evidence="2 6" id="KW-0812">Transmembrane</keyword>
<feature type="transmembrane region" description="Helical" evidence="6">
    <location>
        <begin position="259"/>
        <end position="278"/>
    </location>
</feature>
<feature type="domain" description="Major facilitator superfamily (MFS) profile" evidence="7">
    <location>
        <begin position="129"/>
        <end position="563"/>
    </location>
</feature>
<evidence type="ECO:0000256" key="5">
    <source>
        <dbReference type="SAM" id="MobiDB-lite"/>
    </source>
</evidence>
<sequence>MSGILRESPFGQLARWATKAAYFQHDEDHPSFKVQGTDSRFSSTASDDDELANNARAGLQQQDRASTSMKCIALPTDLVIKGPVEQTNLSVSSTISGTPKPCGIKTVGWYGTSDPLNPQNWSSGRKAYTVFLIFLYTFVIYAASSITTSSQDLIMEKFNVSYSGASAVMSMFVAGYGLGSLLFSPLSEIPRFGRNIPYIVSFFMFVVLSVPTALSDSFAGLLVLRFLTGFAGSPCLATGGATIQDLYPLAKVPYGMTAWVAASFGAPALGPLLSAYAIPVYGWRTPLWEILFFSTPVLILWFFTMPETSADNILLRRAQRLRKISGDQRYKAQCEIDGADRNLRTVVYEALAVPFLVTVLDPTVLFVNIYTSIIYSTYYSFFEVFPLTYLDIYKFSSTQLSLVYTCTIIPGASLGIIIYVTYQYFHFEPRLVRHGPGNQESRLLPATLAAWLLPIGLFLFGWTASTSIHWIASILGIVTFACGAFVLFQCIFMYLPLTYPRYAASLFAMNDAFRSVLAAGSVIYSRKMYEALGVGRGVSVLGGLMVLGSVGVVWLFFWGERLRRMSRFAG</sequence>
<dbReference type="PANTHER" id="PTHR23502:SF23">
    <property type="entry name" value="FLUCONAZOLE RESISTANCE PROTEIN 1"/>
    <property type="match status" value="1"/>
</dbReference>
<dbReference type="InterPro" id="IPR011701">
    <property type="entry name" value="MFS"/>
</dbReference>
<evidence type="ECO:0000256" key="4">
    <source>
        <dbReference type="ARBA" id="ARBA00023136"/>
    </source>
</evidence>
<dbReference type="OrthoDB" id="3357846at2759"/>
<keyword evidence="9" id="KW-1185">Reference proteome</keyword>
<feature type="compositionally biased region" description="Polar residues" evidence="5">
    <location>
        <begin position="34"/>
        <end position="45"/>
    </location>
</feature>
<dbReference type="PANTHER" id="PTHR23502">
    <property type="entry name" value="MAJOR FACILITATOR SUPERFAMILY"/>
    <property type="match status" value="1"/>
</dbReference>
<dbReference type="InParanoid" id="A0A2K1QYF8"/>
<dbReference type="InterPro" id="IPR020846">
    <property type="entry name" value="MFS_dom"/>
</dbReference>
<dbReference type="SUPFAM" id="SSF103473">
    <property type="entry name" value="MFS general substrate transporter"/>
    <property type="match status" value="1"/>
</dbReference>
<dbReference type="GO" id="GO:1990961">
    <property type="term" value="P:xenobiotic detoxification by transmembrane export across the plasma membrane"/>
    <property type="evidence" value="ECO:0007669"/>
    <property type="project" value="TreeGrafter"/>
</dbReference>
<dbReference type="Gene3D" id="1.20.1250.20">
    <property type="entry name" value="MFS general substrate transporter like domains"/>
    <property type="match status" value="1"/>
</dbReference>
<dbReference type="GO" id="GO:0015244">
    <property type="term" value="F:fluconazole transmembrane transporter activity"/>
    <property type="evidence" value="ECO:0007669"/>
    <property type="project" value="TreeGrafter"/>
</dbReference>
<dbReference type="PROSITE" id="PS50850">
    <property type="entry name" value="MFS"/>
    <property type="match status" value="1"/>
</dbReference>